<feature type="non-terminal residue" evidence="1">
    <location>
        <position position="56"/>
    </location>
</feature>
<protein>
    <submittedName>
        <fullName evidence="1">608_t:CDS:1</fullName>
    </submittedName>
</protein>
<accession>A0A9N9D0S8</accession>
<evidence type="ECO:0000313" key="2">
    <source>
        <dbReference type="Proteomes" id="UP000789572"/>
    </source>
</evidence>
<keyword evidence="2" id="KW-1185">Reference proteome</keyword>
<dbReference type="EMBL" id="CAJVPJ010002467">
    <property type="protein sequence ID" value="CAG8622081.1"/>
    <property type="molecule type" value="Genomic_DNA"/>
</dbReference>
<sequence length="56" mass="6462">MAPRGNKCVKRATIREVQENAPLVNDHITINEQISDNHYDENELNYANLWDKLVPA</sequence>
<proteinExistence type="predicted"/>
<evidence type="ECO:0000313" key="1">
    <source>
        <dbReference type="EMBL" id="CAG8622081.1"/>
    </source>
</evidence>
<name>A0A9N9D0S8_9GLOM</name>
<organism evidence="1 2">
    <name type="scientific">Paraglomus occultum</name>
    <dbReference type="NCBI Taxonomy" id="144539"/>
    <lineage>
        <taxon>Eukaryota</taxon>
        <taxon>Fungi</taxon>
        <taxon>Fungi incertae sedis</taxon>
        <taxon>Mucoromycota</taxon>
        <taxon>Glomeromycotina</taxon>
        <taxon>Glomeromycetes</taxon>
        <taxon>Paraglomerales</taxon>
        <taxon>Paraglomeraceae</taxon>
        <taxon>Paraglomus</taxon>
    </lineage>
</organism>
<comment type="caution">
    <text evidence="1">The sequence shown here is derived from an EMBL/GenBank/DDBJ whole genome shotgun (WGS) entry which is preliminary data.</text>
</comment>
<dbReference type="Proteomes" id="UP000789572">
    <property type="component" value="Unassembled WGS sequence"/>
</dbReference>
<reference evidence="1" key="1">
    <citation type="submission" date="2021-06" db="EMBL/GenBank/DDBJ databases">
        <authorList>
            <person name="Kallberg Y."/>
            <person name="Tangrot J."/>
            <person name="Rosling A."/>
        </authorList>
    </citation>
    <scope>NUCLEOTIDE SEQUENCE</scope>
    <source>
        <strain evidence="1">IA702</strain>
    </source>
</reference>
<dbReference type="AlphaFoldDB" id="A0A9N9D0S8"/>
<gene>
    <name evidence="1" type="ORF">POCULU_LOCUS8470</name>
</gene>